<keyword evidence="2" id="KW-1185">Reference proteome</keyword>
<protein>
    <submittedName>
        <fullName evidence="1">Uncharacterized protein</fullName>
    </submittedName>
</protein>
<proteinExistence type="predicted"/>
<accession>A0AAV7B9L7</accession>
<evidence type="ECO:0000313" key="1">
    <source>
        <dbReference type="EMBL" id="KAG8569275.1"/>
    </source>
</evidence>
<reference evidence="1" key="1">
    <citation type="thesis" date="2020" institute="ProQuest LLC" country="789 East Eisenhower Parkway, Ann Arbor, MI, USA">
        <title>Comparative Genomics and Chromosome Evolution.</title>
        <authorList>
            <person name="Mudd A.B."/>
        </authorList>
    </citation>
    <scope>NUCLEOTIDE SEQUENCE</scope>
    <source>
        <strain evidence="1">237g6f4</strain>
        <tissue evidence="1">Blood</tissue>
    </source>
</reference>
<evidence type="ECO:0000313" key="2">
    <source>
        <dbReference type="Proteomes" id="UP000824782"/>
    </source>
</evidence>
<name>A0AAV7B9L7_ENGPU</name>
<organism evidence="1 2">
    <name type="scientific">Engystomops pustulosus</name>
    <name type="common">Tungara frog</name>
    <name type="synonym">Physalaemus pustulosus</name>
    <dbReference type="NCBI Taxonomy" id="76066"/>
    <lineage>
        <taxon>Eukaryota</taxon>
        <taxon>Metazoa</taxon>
        <taxon>Chordata</taxon>
        <taxon>Craniata</taxon>
        <taxon>Vertebrata</taxon>
        <taxon>Euteleostomi</taxon>
        <taxon>Amphibia</taxon>
        <taxon>Batrachia</taxon>
        <taxon>Anura</taxon>
        <taxon>Neobatrachia</taxon>
        <taxon>Hyloidea</taxon>
        <taxon>Leptodactylidae</taxon>
        <taxon>Leiuperinae</taxon>
        <taxon>Engystomops</taxon>
    </lineage>
</organism>
<dbReference type="Proteomes" id="UP000824782">
    <property type="component" value="Unassembled WGS sequence"/>
</dbReference>
<dbReference type="EMBL" id="WNYA01000006">
    <property type="protein sequence ID" value="KAG8569275.1"/>
    <property type="molecule type" value="Genomic_DNA"/>
</dbReference>
<dbReference type="AlphaFoldDB" id="A0AAV7B9L7"/>
<gene>
    <name evidence="1" type="ORF">GDO81_014335</name>
</gene>
<comment type="caution">
    <text evidence="1">The sequence shown here is derived from an EMBL/GenBank/DDBJ whole genome shotgun (WGS) entry which is preliminary data.</text>
</comment>
<sequence length="73" mass="8825">MFLCSRISHSLQQMCSVNYRGQRHNQEKILTLHSCSRTWPMHIMKTFGKRRVYLTSMKYFFAAMINQKMGRFM</sequence>